<sequence>MRFSSARDLLAEMLSHNIALDQYVYASLIDGSIRNENFDEAKDLFESSIIKSEGPVSSGTMP</sequence>
<dbReference type="Gene3D" id="1.25.40.10">
    <property type="entry name" value="Tetratricopeptide repeat domain"/>
    <property type="match status" value="1"/>
</dbReference>
<protein>
    <recommendedName>
        <fullName evidence="4">Pentatricopeptide repeat-containing protein</fullName>
    </recommendedName>
</protein>
<name>A0A218XF06_PUNGR</name>
<comment type="caution">
    <text evidence="2">The sequence shown here is derived from an EMBL/GenBank/DDBJ whole genome shotgun (WGS) entry which is preliminary data.</text>
</comment>
<dbReference type="AlphaFoldDB" id="A0A218XF06"/>
<dbReference type="Proteomes" id="UP000197138">
    <property type="component" value="Unassembled WGS sequence"/>
</dbReference>
<proteinExistence type="predicted"/>
<gene>
    <name evidence="2" type="ORF">CDL15_Pgr012975</name>
</gene>
<dbReference type="InterPro" id="IPR002885">
    <property type="entry name" value="PPR_rpt"/>
</dbReference>
<evidence type="ECO:0008006" key="4">
    <source>
        <dbReference type="Google" id="ProtNLM"/>
    </source>
</evidence>
<organism evidence="2 3">
    <name type="scientific">Punica granatum</name>
    <name type="common">Pomegranate</name>
    <dbReference type="NCBI Taxonomy" id="22663"/>
    <lineage>
        <taxon>Eukaryota</taxon>
        <taxon>Viridiplantae</taxon>
        <taxon>Streptophyta</taxon>
        <taxon>Embryophyta</taxon>
        <taxon>Tracheophyta</taxon>
        <taxon>Spermatophyta</taxon>
        <taxon>Magnoliopsida</taxon>
        <taxon>eudicotyledons</taxon>
        <taxon>Gunneridae</taxon>
        <taxon>Pentapetalae</taxon>
        <taxon>rosids</taxon>
        <taxon>malvids</taxon>
        <taxon>Myrtales</taxon>
        <taxon>Lythraceae</taxon>
        <taxon>Punica</taxon>
    </lineage>
</organism>
<keyword evidence="1" id="KW-0677">Repeat</keyword>
<evidence type="ECO:0000256" key="1">
    <source>
        <dbReference type="ARBA" id="ARBA00022737"/>
    </source>
</evidence>
<dbReference type="EMBL" id="MTKT01001932">
    <property type="protein sequence ID" value="OWM83494.1"/>
    <property type="molecule type" value="Genomic_DNA"/>
</dbReference>
<evidence type="ECO:0000313" key="2">
    <source>
        <dbReference type="EMBL" id="OWM83494.1"/>
    </source>
</evidence>
<dbReference type="InterPro" id="IPR011990">
    <property type="entry name" value="TPR-like_helical_dom_sf"/>
</dbReference>
<accession>A0A218XF06</accession>
<dbReference type="NCBIfam" id="TIGR00756">
    <property type="entry name" value="PPR"/>
    <property type="match status" value="1"/>
</dbReference>
<reference evidence="3" key="1">
    <citation type="journal article" date="2017" name="Plant J.">
        <title>The pomegranate (Punica granatum L.) genome and the genomics of punicalagin biosynthesis.</title>
        <authorList>
            <person name="Qin G."/>
            <person name="Xu C."/>
            <person name="Ming R."/>
            <person name="Tang H."/>
            <person name="Guyot R."/>
            <person name="Kramer E.M."/>
            <person name="Hu Y."/>
            <person name="Yi X."/>
            <person name="Qi Y."/>
            <person name="Xu X."/>
            <person name="Gao Z."/>
            <person name="Pan H."/>
            <person name="Jian J."/>
            <person name="Tian Y."/>
            <person name="Yue Z."/>
            <person name="Xu Y."/>
        </authorList>
    </citation>
    <scope>NUCLEOTIDE SEQUENCE [LARGE SCALE GENOMIC DNA]</scope>
    <source>
        <strain evidence="3">cv. Dabenzi</strain>
    </source>
</reference>
<evidence type="ECO:0000313" key="3">
    <source>
        <dbReference type="Proteomes" id="UP000197138"/>
    </source>
</evidence>